<protein>
    <recommendedName>
        <fullName evidence="14">Bifunctional adenosylcobalamin biosynthesis protein</fullName>
        <ecNumber evidence="14">2.7.1.156</ecNumber>
        <ecNumber evidence="14">2.7.7.62</ecNumber>
    </recommendedName>
</protein>
<dbReference type="PANTHER" id="PTHR34848:SF1">
    <property type="entry name" value="BIFUNCTIONAL ADENOSYLCOBALAMIN BIOSYNTHESIS PROTEIN COBU"/>
    <property type="match status" value="1"/>
</dbReference>
<dbReference type="EC" id="2.7.7.62" evidence="14"/>
<evidence type="ECO:0000313" key="15">
    <source>
        <dbReference type="EMBL" id="MDK2596476.1"/>
    </source>
</evidence>
<dbReference type="CDD" id="cd00544">
    <property type="entry name" value="CobU"/>
    <property type="match status" value="1"/>
</dbReference>
<keyword evidence="8 14" id="KW-0169">Cobalamin biosynthesis</keyword>
<keyword evidence="10 14" id="KW-0547">Nucleotide-binding</keyword>
<dbReference type="SUPFAM" id="SSF52540">
    <property type="entry name" value="P-loop containing nucleoside triphosphate hydrolases"/>
    <property type="match status" value="1"/>
</dbReference>
<keyword evidence="11 14" id="KW-0418">Kinase</keyword>
<evidence type="ECO:0000256" key="5">
    <source>
        <dbReference type="ARBA" id="ARBA00004692"/>
    </source>
</evidence>
<organism evidence="15 16">
    <name type="scientific">Pseudoalteromonas obscura</name>
    <dbReference type="NCBI Taxonomy" id="3048491"/>
    <lineage>
        <taxon>Bacteria</taxon>
        <taxon>Pseudomonadati</taxon>
        <taxon>Pseudomonadota</taxon>
        <taxon>Gammaproteobacteria</taxon>
        <taxon>Alteromonadales</taxon>
        <taxon>Pseudoalteromonadaceae</taxon>
        <taxon>Pseudoalteromonas</taxon>
    </lineage>
</organism>
<comment type="caution">
    <text evidence="15">The sequence shown here is derived from an EMBL/GenBank/DDBJ whole genome shotgun (WGS) entry which is preliminary data.</text>
</comment>
<dbReference type="Pfam" id="PF02283">
    <property type="entry name" value="CobU"/>
    <property type="match status" value="1"/>
</dbReference>
<dbReference type="EMBL" id="JASJUT010000006">
    <property type="protein sequence ID" value="MDK2596476.1"/>
    <property type="molecule type" value="Genomic_DNA"/>
</dbReference>
<keyword evidence="16" id="KW-1185">Reference proteome</keyword>
<evidence type="ECO:0000256" key="9">
    <source>
        <dbReference type="ARBA" id="ARBA00022679"/>
    </source>
</evidence>
<evidence type="ECO:0000256" key="2">
    <source>
        <dbReference type="ARBA" id="ARBA00000711"/>
    </source>
</evidence>
<evidence type="ECO:0000256" key="11">
    <source>
        <dbReference type="ARBA" id="ARBA00022777"/>
    </source>
</evidence>
<comment type="catalytic activity">
    <reaction evidence="2 14">
        <text>adenosylcob(III)inamide phosphate + GTP + H(+) = adenosylcob(III)inamide-GDP + diphosphate</text>
        <dbReference type="Rhea" id="RHEA:22712"/>
        <dbReference type="ChEBI" id="CHEBI:15378"/>
        <dbReference type="ChEBI" id="CHEBI:33019"/>
        <dbReference type="ChEBI" id="CHEBI:37565"/>
        <dbReference type="ChEBI" id="CHEBI:58502"/>
        <dbReference type="ChEBI" id="CHEBI:60487"/>
        <dbReference type="EC" id="2.7.7.62"/>
    </reaction>
</comment>
<reference evidence="15 16" key="1">
    <citation type="submission" date="2023-05" db="EMBL/GenBank/DDBJ databases">
        <title>Pseudoalteromonas ardens sp. nov., Pseudoalteromonas obscura sp. nov., and Pseudoalteromonas umbrosa sp. nov., isolated from the coral Montipora capitata.</title>
        <authorList>
            <person name="Thomas E.M."/>
            <person name="Smith E.M."/>
            <person name="Papke E."/>
            <person name="Shlafstein M.D."/>
            <person name="Oline D.K."/>
            <person name="Videau P."/>
            <person name="Saw J.H."/>
            <person name="Strangman W.K."/>
            <person name="Ushijima B."/>
        </authorList>
    </citation>
    <scope>NUCLEOTIDE SEQUENCE [LARGE SCALE GENOMIC DNA]</scope>
    <source>
        <strain evidence="15 16">P94</strain>
    </source>
</reference>
<evidence type="ECO:0000313" key="16">
    <source>
        <dbReference type="Proteomes" id="UP001231915"/>
    </source>
</evidence>
<evidence type="ECO:0000256" key="14">
    <source>
        <dbReference type="PIRNR" id="PIRNR006135"/>
    </source>
</evidence>
<evidence type="ECO:0000256" key="7">
    <source>
        <dbReference type="ARBA" id="ARBA00007490"/>
    </source>
</evidence>
<comment type="catalytic activity">
    <reaction evidence="3">
        <text>adenosylcob(III)inamide + GTP = adenosylcob(III)inamide phosphate + GDP + H(+)</text>
        <dbReference type="Rhea" id="RHEA:15765"/>
        <dbReference type="ChEBI" id="CHEBI:2480"/>
        <dbReference type="ChEBI" id="CHEBI:15378"/>
        <dbReference type="ChEBI" id="CHEBI:37565"/>
        <dbReference type="ChEBI" id="CHEBI:58189"/>
        <dbReference type="ChEBI" id="CHEBI:58502"/>
        <dbReference type="EC" id="2.7.1.156"/>
    </reaction>
</comment>
<dbReference type="EC" id="2.7.1.156" evidence="14"/>
<evidence type="ECO:0000256" key="12">
    <source>
        <dbReference type="ARBA" id="ARBA00022840"/>
    </source>
</evidence>
<comment type="similarity">
    <text evidence="7 14">Belongs to the CobU/CobP family.</text>
</comment>
<evidence type="ECO:0000256" key="3">
    <source>
        <dbReference type="ARBA" id="ARBA00001522"/>
    </source>
</evidence>
<keyword evidence="9 14" id="KW-0808">Transferase</keyword>
<evidence type="ECO:0000256" key="1">
    <source>
        <dbReference type="ARBA" id="ARBA00000312"/>
    </source>
</evidence>
<comment type="catalytic activity">
    <reaction evidence="1 14">
        <text>adenosylcob(III)inamide + ATP = adenosylcob(III)inamide phosphate + ADP + H(+)</text>
        <dbReference type="Rhea" id="RHEA:15769"/>
        <dbReference type="ChEBI" id="CHEBI:2480"/>
        <dbReference type="ChEBI" id="CHEBI:15378"/>
        <dbReference type="ChEBI" id="CHEBI:30616"/>
        <dbReference type="ChEBI" id="CHEBI:58502"/>
        <dbReference type="ChEBI" id="CHEBI:456216"/>
        <dbReference type="EC" id="2.7.1.156"/>
    </reaction>
</comment>
<dbReference type="RefSeq" id="WP_284137737.1">
    <property type="nucleotide sequence ID" value="NZ_JASJUT010000006.1"/>
</dbReference>
<gene>
    <name evidence="15" type="primary">cobU</name>
    <name evidence="15" type="ORF">QNM18_15610</name>
</gene>
<dbReference type="InterPro" id="IPR027417">
    <property type="entry name" value="P-loop_NTPase"/>
</dbReference>
<dbReference type="Proteomes" id="UP001231915">
    <property type="component" value="Unassembled WGS sequence"/>
</dbReference>
<evidence type="ECO:0000256" key="10">
    <source>
        <dbReference type="ARBA" id="ARBA00022741"/>
    </source>
</evidence>
<dbReference type="GO" id="GO:0043752">
    <property type="term" value="F:adenosylcobinamide kinase activity"/>
    <property type="evidence" value="ECO:0007669"/>
    <property type="project" value="UniProtKB-EC"/>
</dbReference>
<dbReference type="PIRSF" id="PIRSF006135">
    <property type="entry name" value="CobU"/>
    <property type="match status" value="1"/>
</dbReference>
<proteinExistence type="inferred from homology"/>
<keyword evidence="15" id="KW-0548">Nucleotidyltransferase</keyword>
<evidence type="ECO:0000256" key="8">
    <source>
        <dbReference type="ARBA" id="ARBA00022573"/>
    </source>
</evidence>
<keyword evidence="12 14" id="KW-0067">ATP-binding</keyword>
<comment type="pathway">
    <text evidence="5 14">Cofactor biosynthesis; adenosylcobalamin biosynthesis; adenosylcobalamin from cob(II)yrinate a,c-diamide: step 6/7.</text>
</comment>
<keyword evidence="13 14" id="KW-0342">GTP-binding</keyword>
<dbReference type="GO" id="GO:0008820">
    <property type="term" value="F:cobinamide phosphate guanylyltransferase activity"/>
    <property type="evidence" value="ECO:0007669"/>
    <property type="project" value="UniProtKB-EC"/>
</dbReference>
<sequence length="180" mass="19955">MTRRVEFILGGARSGKSSMAEHRAQSWLASGNVQELIYLATAQGKDEEMACRIMHHKANRDPCWQVIECPWHIAPIIAQLKPSQCVLVDCLTLWLTYGLCEVEWSEYQTQKKHLIDALLATSGSVILVSNEVGHGIVPLGELSRQFVDESGRLNQEVAGIADQVDFVMAGLALNLKRGLK</sequence>
<dbReference type="Gene3D" id="3.40.50.300">
    <property type="entry name" value="P-loop containing nucleotide triphosphate hydrolases"/>
    <property type="match status" value="1"/>
</dbReference>
<accession>A0ABT7EN49</accession>
<comment type="pathway">
    <text evidence="6 14">Cofactor biosynthesis; adenosylcobalamin biosynthesis; adenosylcobalamin from cob(II)yrinate a,c-diamide: step 5/7.</text>
</comment>
<dbReference type="NCBIfam" id="NF004469">
    <property type="entry name" value="PRK05800.1"/>
    <property type="match status" value="1"/>
</dbReference>
<dbReference type="InterPro" id="IPR003203">
    <property type="entry name" value="CobU/CobP"/>
</dbReference>
<comment type="function">
    <text evidence="4 14">Catalyzes ATP-dependent phosphorylation of adenosylcobinamide and addition of GMP to adenosylcobinamide phosphate.</text>
</comment>
<evidence type="ECO:0000256" key="4">
    <source>
        <dbReference type="ARBA" id="ARBA00003889"/>
    </source>
</evidence>
<name>A0ABT7EN49_9GAMM</name>
<evidence type="ECO:0000256" key="6">
    <source>
        <dbReference type="ARBA" id="ARBA00005159"/>
    </source>
</evidence>
<evidence type="ECO:0000256" key="13">
    <source>
        <dbReference type="ARBA" id="ARBA00023134"/>
    </source>
</evidence>
<dbReference type="PANTHER" id="PTHR34848">
    <property type="match status" value="1"/>
</dbReference>